<evidence type="ECO:0000313" key="3">
    <source>
        <dbReference type="Proteomes" id="UP001174908"/>
    </source>
</evidence>
<dbReference type="EMBL" id="JASZYV010000002">
    <property type="protein sequence ID" value="MDM0045190.1"/>
    <property type="molecule type" value="Genomic_DNA"/>
</dbReference>
<organism evidence="2 3">
    <name type="scientific">Variovorax dokdonensis</name>
    <dbReference type="NCBI Taxonomy" id="344883"/>
    <lineage>
        <taxon>Bacteria</taxon>
        <taxon>Pseudomonadati</taxon>
        <taxon>Pseudomonadota</taxon>
        <taxon>Betaproteobacteria</taxon>
        <taxon>Burkholderiales</taxon>
        <taxon>Comamonadaceae</taxon>
        <taxon>Variovorax</taxon>
    </lineage>
</organism>
<dbReference type="RefSeq" id="WP_286660286.1">
    <property type="nucleotide sequence ID" value="NZ_JASZYV010000002.1"/>
</dbReference>
<reference evidence="2" key="1">
    <citation type="submission" date="2023-06" db="EMBL/GenBank/DDBJ databases">
        <authorList>
            <person name="Jiang Y."/>
            <person name="Liu Q."/>
        </authorList>
    </citation>
    <scope>NUCLEOTIDE SEQUENCE</scope>
    <source>
        <strain evidence="2">CGMCC 1.12089</strain>
    </source>
</reference>
<keyword evidence="1" id="KW-0812">Transmembrane</keyword>
<proteinExistence type="predicted"/>
<protein>
    <submittedName>
        <fullName evidence="2">Uncharacterized protein</fullName>
    </submittedName>
</protein>
<keyword evidence="3" id="KW-1185">Reference proteome</keyword>
<accession>A0ABT7NBC0</accession>
<feature type="transmembrane region" description="Helical" evidence="1">
    <location>
        <begin position="45"/>
        <end position="62"/>
    </location>
</feature>
<feature type="transmembrane region" description="Helical" evidence="1">
    <location>
        <begin position="68"/>
        <end position="85"/>
    </location>
</feature>
<keyword evidence="1" id="KW-0472">Membrane</keyword>
<gene>
    <name evidence="2" type="ORF">QTH91_11905</name>
</gene>
<keyword evidence="1" id="KW-1133">Transmembrane helix</keyword>
<dbReference type="Proteomes" id="UP001174908">
    <property type="component" value="Unassembled WGS sequence"/>
</dbReference>
<name>A0ABT7NBC0_9BURK</name>
<evidence type="ECO:0000256" key="1">
    <source>
        <dbReference type="SAM" id="Phobius"/>
    </source>
</evidence>
<evidence type="ECO:0000313" key="2">
    <source>
        <dbReference type="EMBL" id="MDM0045190.1"/>
    </source>
</evidence>
<comment type="caution">
    <text evidence="2">The sequence shown here is derived from an EMBL/GenBank/DDBJ whole genome shotgun (WGS) entry which is preliminary data.</text>
</comment>
<sequence length="120" mass="12884">MSPSPSPQAFADYVSHEDFQAGMAAGRMRVIINPKLARRFVSQRLLLMVFLLPLIGVGVVLALAGKLWLGGGMVALGVIINRALMYQAGKIALHLALRDPNAYDAATQNGVMEVRPLDVA</sequence>